<reference evidence="3" key="1">
    <citation type="submission" date="2017-02" db="EMBL/GenBank/DDBJ databases">
        <authorList>
            <person name="Varghese N."/>
            <person name="Submissions S."/>
        </authorList>
    </citation>
    <scope>NUCLEOTIDE SEQUENCE [LARGE SCALE GENOMIC DNA]</scope>
    <source>
        <strain evidence="3">ATCC 49788</strain>
    </source>
</reference>
<keyword evidence="1" id="KW-1133">Transmembrane helix</keyword>
<feature type="transmembrane region" description="Helical" evidence="1">
    <location>
        <begin position="20"/>
        <end position="37"/>
    </location>
</feature>
<organism evidence="2 3">
    <name type="scientific">Thiothrix eikelboomii</name>
    <dbReference type="NCBI Taxonomy" id="92487"/>
    <lineage>
        <taxon>Bacteria</taxon>
        <taxon>Pseudomonadati</taxon>
        <taxon>Pseudomonadota</taxon>
        <taxon>Gammaproteobacteria</taxon>
        <taxon>Thiotrichales</taxon>
        <taxon>Thiotrichaceae</taxon>
        <taxon>Thiothrix</taxon>
    </lineage>
</organism>
<evidence type="ECO:0000313" key="2">
    <source>
        <dbReference type="EMBL" id="SKA92480.1"/>
    </source>
</evidence>
<keyword evidence="1" id="KW-0812">Transmembrane</keyword>
<dbReference type="RefSeq" id="WP_078923823.1">
    <property type="nucleotide sequence ID" value="NZ_FUYB01000022.1"/>
</dbReference>
<protein>
    <submittedName>
        <fullName evidence="2">PilX N-terminal</fullName>
    </submittedName>
</protein>
<evidence type="ECO:0000256" key="1">
    <source>
        <dbReference type="SAM" id="Phobius"/>
    </source>
</evidence>
<dbReference type="STRING" id="92487.SAMN02745130_03381"/>
<name>A0A1T4XSE3_9GAMM</name>
<dbReference type="Proteomes" id="UP000190460">
    <property type="component" value="Unassembled WGS sequence"/>
</dbReference>
<sequence length="170" mass="17767">MPIQTEPSHLGFKSQQGTVLLWGLVGLLVLAALGVTASRISMLDTRIVGNVMFDDFTYQGAESALRRSVSLYNIKQSAEQKVADNTDKAFGPYQDAVSAGEQITSSSAISMGTGIACPPVLSGVAMSTSMTPKSGNIACRLFTVVADSQVAGTSAHSEHVAGILKYVPAE</sequence>
<evidence type="ECO:0000313" key="3">
    <source>
        <dbReference type="Proteomes" id="UP000190460"/>
    </source>
</evidence>
<dbReference type="AlphaFoldDB" id="A0A1T4XSE3"/>
<proteinExistence type="predicted"/>
<keyword evidence="3" id="KW-1185">Reference proteome</keyword>
<keyword evidence="1" id="KW-0472">Membrane</keyword>
<dbReference type="OrthoDB" id="5623683at2"/>
<accession>A0A1T4XSE3</accession>
<dbReference type="EMBL" id="FUYB01000022">
    <property type="protein sequence ID" value="SKA92480.1"/>
    <property type="molecule type" value="Genomic_DNA"/>
</dbReference>
<gene>
    <name evidence="2" type="ORF">SAMN02745130_03381</name>
</gene>